<name>A0AAD3Y703_NEPGR</name>
<evidence type="ECO:0000313" key="1">
    <source>
        <dbReference type="EMBL" id="GMH31693.1"/>
    </source>
</evidence>
<dbReference type="Proteomes" id="UP001279734">
    <property type="component" value="Unassembled WGS sequence"/>
</dbReference>
<dbReference type="AlphaFoldDB" id="A0AAD3Y703"/>
<comment type="caution">
    <text evidence="1">The sequence shown here is derived from an EMBL/GenBank/DDBJ whole genome shotgun (WGS) entry which is preliminary data.</text>
</comment>
<dbReference type="EMBL" id="BSYO01000040">
    <property type="protein sequence ID" value="GMH31693.1"/>
    <property type="molecule type" value="Genomic_DNA"/>
</dbReference>
<protein>
    <submittedName>
        <fullName evidence="1">Uncharacterized protein</fullName>
    </submittedName>
</protein>
<proteinExistence type="predicted"/>
<gene>
    <name evidence="1" type="ORF">Nepgr_033537</name>
</gene>
<evidence type="ECO:0000313" key="2">
    <source>
        <dbReference type="Proteomes" id="UP001279734"/>
    </source>
</evidence>
<sequence length="93" mass="10545">MLAHAYAFAGSAQPGVLICIQFRSRSMLDAQDATGVLGGVKWFVLGLIFVLMRDWAHVLLWCDLSGRYLRKITYGHELELNCFGILREEQLLM</sequence>
<keyword evidence="2" id="KW-1185">Reference proteome</keyword>
<reference evidence="1" key="1">
    <citation type="submission" date="2023-05" db="EMBL/GenBank/DDBJ databases">
        <title>Nepenthes gracilis genome sequencing.</title>
        <authorList>
            <person name="Fukushima K."/>
        </authorList>
    </citation>
    <scope>NUCLEOTIDE SEQUENCE</scope>
    <source>
        <strain evidence="1">SING2019-196</strain>
    </source>
</reference>
<accession>A0AAD3Y703</accession>
<organism evidence="1 2">
    <name type="scientific">Nepenthes gracilis</name>
    <name type="common">Slender pitcher plant</name>
    <dbReference type="NCBI Taxonomy" id="150966"/>
    <lineage>
        <taxon>Eukaryota</taxon>
        <taxon>Viridiplantae</taxon>
        <taxon>Streptophyta</taxon>
        <taxon>Embryophyta</taxon>
        <taxon>Tracheophyta</taxon>
        <taxon>Spermatophyta</taxon>
        <taxon>Magnoliopsida</taxon>
        <taxon>eudicotyledons</taxon>
        <taxon>Gunneridae</taxon>
        <taxon>Pentapetalae</taxon>
        <taxon>Caryophyllales</taxon>
        <taxon>Nepenthaceae</taxon>
        <taxon>Nepenthes</taxon>
    </lineage>
</organism>